<accession>A0A6S6SLN1</accession>
<dbReference type="EMBL" id="CACVAW010000022">
    <property type="protein sequence ID" value="CAA6806059.1"/>
    <property type="molecule type" value="Genomic_DNA"/>
</dbReference>
<dbReference type="AlphaFoldDB" id="A0A6S6SLN1"/>
<protein>
    <submittedName>
        <fullName evidence="1">Uncharacterized protein</fullName>
    </submittedName>
</protein>
<evidence type="ECO:0000313" key="1">
    <source>
        <dbReference type="EMBL" id="CAA6806059.1"/>
    </source>
</evidence>
<sequence length="663" mass="76245">MKILAFLSLIFSLGYASIDERKIDFYFINDAWVSEREVENSLQRLEEIVLRTLPQKQTQHLNFEILHNWDQGTVTDFLEFFYQLQDSGQISKHIDLFGFLEIVGNSLTLISNVVTWGKGKVLKILAGILEISGETLDQVVRDTEKHIVGWQNGNVEEMLGEAYQKSFKNSHRALLISHGQGTFFANDFYQNINTSEYKNYLKHLAIGPYTNNVEEDGLHITLKSDDGTNTLFSKLPYTVTNDDTNETIIVDDVNITIGKGHYFVHSYLRGENSRKKILSDIEWFLDSLENKPSQWYIHEEKDKGTCAYKVDLKHRFDSPLDLNTDQILKDVYPFNDTELVYSVDGEYVKASRDGEQIENLMGEIITNKCDISPIKDGCYELTGTDEKIQANHIGSRYKIVGENGKGTCYYKVNVQDLYTADIYSNVYPFATNVNTEHLYFYNVEGKKVLSNNCKGSSIKNANENPYDCQSLITISGGISSEENNSDNNNTNDTEILTRDYNITLGGQEKYNSICTLDEKKKITPLLAVPNSEGNDLTKIQAILEKIPNGVTIEPTECERLSQNYRIYYFYHKSGYTYDLSEALLGGEFKEILDETAELNEDGEYCYSYKTNYNILSYRYRTNAYVGHSWYYVDYTYEQKCNHYDFRKFRKTYKHFSKNGGTGD</sequence>
<organism evidence="1">
    <name type="scientific">uncultured Campylobacterales bacterium</name>
    <dbReference type="NCBI Taxonomy" id="352960"/>
    <lineage>
        <taxon>Bacteria</taxon>
        <taxon>Pseudomonadati</taxon>
        <taxon>Campylobacterota</taxon>
        <taxon>Epsilonproteobacteria</taxon>
        <taxon>Campylobacterales</taxon>
        <taxon>environmental samples</taxon>
    </lineage>
</organism>
<proteinExistence type="predicted"/>
<reference evidence="1" key="1">
    <citation type="submission" date="2020-01" db="EMBL/GenBank/DDBJ databases">
        <authorList>
            <person name="Meier V. D."/>
            <person name="Meier V D."/>
        </authorList>
    </citation>
    <scope>NUCLEOTIDE SEQUENCE</scope>
    <source>
        <strain evidence="1">HLG_WM_MAG_12</strain>
    </source>
</reference>
<name>A0A6S6SLN1_9BACT</name>
<gene>
    <name evidence="1" type="ORF">HELGO_WM13539</name>
</gene>